<dbReference type="EMBL" id="JAGPYM010000024">
    <property type="protein sequence ID" value="KAH6881044.1"/>
    <property type="molecule type" value="Genomic_DNA"/>
</dbReference>
<sequence length="367" mass="41114">MERVPEASARNRLRAPENKERNEPFHASLSSQPDGSPETTRHERSGIEELISQPLEGNSPNSDANKPVQNDSLRHLPRTEAIASFNIFPSSPKQFADFDFDMLFSNDAPVDSDIDQSSWQLVSGGVEACDGASEYQNSLHLQPSENPDPATLDLPVDLNIRPDLLVLQNHQILASESPKLRSPVDTWTLPLDLSCSSADRQGGFSLYQLPRIHNDSPENIALLFDRRICEVLSIKEDPTGNPWRTIVWPLAREHAALYHAVAAVSCYARWGNFHDSRKPIEPTCVDLHLAHFGPLPLPAMQSPMQHHPPSQPQTAAYWEEDLELNTLDGVHDNPSHHMDSSANSVSLPLSRRMLWDDWIGRLASRDY</sequence>
<comment type="caution">
    <text evidence="3">The sequence shown here is derived from an EMBL/GenBank/DDBJ whole genome shotgun (WGS) entry which is preliminary data.</text>
</comment>
<dbReference type="OrthoDB" id="3509362at2759"/>
<organism evidence="3 4">
    <name type="scientific">Thelonectria olida</name>
    <dbReference type="NCBI Taxonomy" id="1576542"/>
    <lineage>
        <taxon>Eukaryota</taxon>
        <taxon>Fungi</taxon>
        <taxon>Dikarya</taxon>
        <taxon>Ascomycota</taxon>
        <taxon>Pezizomycotina</taxon>
        <taxon>Sordariomycetes</taxon>
        <taxon>Hypocreomycetidae</taxon>
        <taxon>Hypocreales</taxon>
        <taxon>Nectriaceae</taxon>
        <taxon>Thelonectria</taxon>
    </lineage>
</organism>
<dbReference type="Pfam" id="PF11951">
    <property type="entry name" value="Fungal_trans_2"/>
    <property type="match status" value="1"/>
</dbReference>
<feature type="region of interest" description="Disordered" evidence="2">
    <location>
        <begin position="1"/>
        <end position="70"/>
    </location>
</feature>
<keyword evidence="1" id="KW-0539">Nucleus</keyword>
<feature type="compositionally biased region" description="Basic and acidic residues" evidence="2">
    <location>
        <begin position="14"/>
        <end position="24"/>
    </location>
</feature>
<feature type="compositionally biased region" description="Polar residues" evidence="2">
    <location>
        <begin position="28"/>
        <end position="38"/>
    </location>
</feature>
<feature type="compositionally biased region" description="Polar residues" evidence="2">
    <location>
        <begin position="55"/>
        <end position="70"/>
    </location>
</feature>
<evidence type="ECO:0000256" key="2">
    <source>
        <dbReference type="SAM" id="MobiDB-lite"/>
    </source>
</evidence>
<accession>A0A9P8VX25</accession>
<evidence type="ECO:0000256" key="1">
    <source>
        <dbReference type="ARBA" id="ARBA00023242"/>
    </source>
</evidence>
<gene>
    <name evidence="3" type="ORF">B0T10DRAFT_463552</name>
</gene>
<evidence type="ECO:0000313" key="3">
    <source>
        <dbReference type="EMBL" id="KAH6881044.1"/>
    </source>
</evidence>
<name>A0A9P8VX25_9HYPO</name>
<reference evidence="3 4" key="1">
    <citation type="journal article" date="2021" name="Nat. Commun.">
        <title>Genetic determinants of endophytism in the Arabidopsis root mycobiome.</title>
        <authorList>
            <person name="Mesny F."/>
            <person name="Miyauchi S."/>
            <person name="Thiergart T."/>
            <person name="Pickel B."/>
            <person name="Atanasova L."/>
            <person name="Karlsson M."/>
            <person name="Huettel B."/>
            <person name="Barry K.W."/>
            <person name="Haridas S."/>
            <person name="Chen C."/>
            <person name="Bauer D."/>
            <person name="Andreopoulos W."/>
            <person name="Pangilinan J."/>
            <person name="LaButti K."/>
            <person name="Riley R."/>
            <person name="Lipzen A."/>
            <person name="Clum A."/>
            <person name="Drula E."/>
            <person name="Henrissat B."/>
            <person name="Kohler A."/>
            <person name="Grigoriev I.V."/>
            <person name="Martin F.M."/>
            <person name="Hacquard S."/>
        </authorList>
    </citation>
    <scope>NUCLEOTIDE SEQUENCE [LARGE SCALE GENOMIC DNA]</scope>
    <source>
        <strain evidence="3 4">MPI-CAGE-CH-0241</strain>
    </source>
</reference>
<keyword evidence="4" id="KW-1185">Reference proteome</keyword>
<proteinExistence type="predicted"/>
<protein>
    <submittedName>
        <fullName evidence="3">Uncharacterized protein</fullName>
    </submittedName>
</protein>
<dbReference type="InterPro" id="IPR021858">
    <property type="entry name" value="Fun_TF"/>
</dbReference>
<dbReference type="Proteomes" id="UP000777438">
    <property type="component" value="Unassembled WGS sequence"/>
</dbReference>
<evidence type="ECO:0000313" key="4">
    <source>
        <dbReference type="Proteomes" id="UP000777438"/>
    </source>
</evidence>
<dbReference type="AlphaFoldDB" id="A0A9P8VX25"/>